<dbReference type="AlphaFoldDB" id="A0AAV1RKR1"/>
<dbReference type="PANTHER" id="PTHR35472">
    <property type="match status" value="1"/>
</dbReference>
<keyword evidence="1" id="KW-0732">Signal</keyword>
<organism evidence="2 3">
    <name type="scientific">Dovyalis caffra</name>
    <dbReference type="NCBI Taxonomy" id="77055"/>
    <lineage>
        <taxon>Eukaryota</taxon>
        <taxon>Viridiplantae</taxon>
        <taxon>Streptophyta</taxon>
        <taxon>Embryophyta</taxon>
        <taxon>Tracheophyta</taxon>
        <taxon>Spermatophyta</taxon>
        <taxon>Magnoliopsida</taxon>
        <taxon>eudicotyledons</taxon>
        <taxon>Gunneridae</taxon>
        <taxon>Pentapetalae</taxon>
        <taxon>rosids</taxon>
        <taxon>fabids</taxon>
        <taxon>Malpighiales</taxon>
        <taxon>Salicaceae</taxon>
        <taxon>Flacourtieae</taxon>
        <taxon>Dovyalis</taxon>
    </lineage>
</organism>
<gene>
    <name evidence="2" type="ORF">DCAF_LOCUS12261</name>
</gene>
<sequence length="91" mass="10264">MRTASSPLLPLLVFSTIMLALLHPCTCRHISWATYEERHQMNAKFSFPLPDHQHQLPPISHTEKFSKDDKGKKLFGASHKVVPGGPNPLHN</sequence>
<accession>A0AAV1RKR1</accession>
<evidence type="ECO:0000313" key="2">
    <source>
        <dbReference type="EMBL" id="CAK7337234.1"/>
    </source>
</evidence>
<comment type="caution">
    <text evidence="2">The sequence shown here is derived from an EMBL/GenBank/DDBJ whole genome shotgun (WGS) entry which is preliminary data.</text>
</comment>
<keyword evidence="3" id="KW-1185">Reference proteome</keyword>
<dbReference type="Proteomes" id="UP001314170">
    <property type="component" value="Unassembled WGS sequence"/>
</dbReference>
<dbReference type="EMBL" id="CAWUPB010001010">
    <property type="protein sequence ID" value="CAK7337234.1"/>
    <property type="molecule type" value="Genomic_DNA"/>
</dbReference>
<feature type="signal peptide" evidence="1">
    <location>
        <begin position="1"/>
        <end position="27"/>
    </location>
</feature>
<proteinExistence type="predicted"/>
<name>A0AAV1RKR1_9ROSI</name>
<reference evidence="2 3" key="1">
    <citation type="submission" date="2024-01" db="EMBL/GenBank/DDBJ databases">
        <authorList>
            <person name="Waweru B."/>
        </authorList>
    </citation>
    <scope>NUCLEOTIDE SEQUENCE [LARGE SCALE GENOMIC DNA]</scope>
</reference>
<dbReference type="PANTHER" id="PTHR35472:SF6">
    <property type="entry name" value="CLAVATA3_ESR (CLE) GENE FAMILY MEMBER MTCLE10"/>
    <property type="match status" value="1"/>
</dbReference>
<evidence type="ECO:0000313" key="3">
    <source>
        <dbReference type="Proteomes" id="UP001314170"/>
    </source>
</evidence>
<dbReference type="InterPro" id="IPR055317">
    <property type="entry name" value="CLE14-like"/>
</dbReference>
<feature type="chain" id="PRO_5043976584" evidence="1">
    <location>
        <begin position="28"/>
        <end position="91"/>
    </location>
</feature>
<protein>
    <submittedName>
        <fullName evidence="2">Uncharacterized protein</fullName>
    </submittedName>
</protein>
<evidence type="ECO:0000256" key="1">
    <source>
        <dbReference type="SAM" id="SignalP"/>
    </source>
</evidence>